<dbReference type="Proteomes" id="UP000215902">
    <property type="component" value="Unassembled WGS sequence"/>
</dbReference>
<evidence type="ECO:0000256" key="3">
    <source>
        <dbReference type="ARBA" id="ARBA00022490"/>
    </source>
</evidence>
<feature type="compositionally biased region" description="Acidic residues" evidence="5">
    <location>
        <begin position="143"/>
        <end position="159"/>
    </location>
</feature>
<dbReference type="InterPro" id="IPR011993">
    <property type="entry name" value="PH-like_dom_sf"/>
</dbReference>
<evidence type="ECO:0000256" key="2">
    <source>
        <dbReference type="ARBA" id="ARBA00004496"/>
    </source>
</evidence>
<dbReference type="GO" id="GO:0005681">
    <property type="term" value="C:spliceosomal complex"/>
    <property type="evidence" value="ECO:0007669"/>
    <property type="project" value="TreeGrafter"/>
</dbReference>
<sequence>MDIATQQQQQQQQPRLFQHTQPDTEAWLGAECLGSGLLQINENCLTWSGPGRQFALPHSAVYAHALSKTGSGGASGRPHLLLMALLDGAETPEEIRLCPPQSDGDSLQILFSAMSNCQTILAAADNASYDRDLNGQEFRYEAEAEEAENEDDDDEDDGPDFDHLLVGDAGDSNGDQPMDTDQFEDAQ</sequence>
<keyword evidence="4" id="KW-0539">Nucleus</keyword>
<protein>
    <recommendedName>
        <fullName evidence="9">Methylosome subunit pICln</fullName>
    </recommendedName>
</protein>
<evidence type="ECO:0000256" key="4">
    <source>
        <dbReference type="ARBA" id="ARBA00023242"/>
    </source>
</evidence>
<organism evidence="6 8">
    <name type="scientific">Macrostomum lignano</name>
    <dbReference type="NCBI Taxonomy" id="282301"/>
    <lineage>
        <taxon>Eukaryota</taxon>
        <taxon>Metazoa</taxon>
        <taxon>Spiralia</taxon>
        <taxon>Lophotrochozoa</taxon>
        <taxon>Platyhelminthes</taxon>
        <taxon>Rhabditophora</taxon>
        <taxon>Macrostomorpha</taxon>
        <taxon>Macrostomida</taxon>
        <taxon>Macrostomidae</taxon>
        <taxon>Macrostomum</taxon>
    </lineage>
</organism>
<comment type="subcellular location">
    <subcellularLocation>
        <location evidence="2">Cytoplasm</location>
    </subcellularLocation>
    <subcellularLocation>
        <location evidence="1">Nucleus</location>
    </subcellularLocation>
</comment>
<name>A0A267DZB0_9PLAT</name>
<dbReference type="GO" id="GO:0034715">
    <property type="term" value="C:pICln-Sm protein complex"/>
    <property type="evidence" value="ECO:0007669"/>
    <property type="project" value="TreeGrafter"/>
</dbReference>
<evidence type="ECO:0000313" key="7">
    <source>
        <dbReference type="EMBL" id="PAA67629.1"/>
    </source>
</evidence>
<gene>
    <name evidence="7" type="ORF">BOX15_Mlig026227g1</name>
    <name evidence="6" type="ORF">BOX15_Mlig026227g2</name>
</gene>
<keyword evidence="3" id="KW-0963">Cytoplasm</keyword>
<dbReference type="InterPro" id="IPR039924">
    <property type="entry name" value="ICln/Lot5/Saf5"/>
</dbReference>
<evidence type="ECO:0000313" key="8">
    <source>
        <dbReference type="Proteomes" id="UP000215902"/>
    </source>
</evidence>
<dbReference type="PANTHER" id="PTHR21399:SF0">
    <property type="entry name" value="METHYLOSOME SUBUNIT PICLN"/>
    <property type="match status" value="1"/>
</dbReference>
<dbReference type="AlphaFoldDB" id="A0A267DZB0"/>
<evidence type="ECO:0000256" key="5">
    <source>
        <dbReference type="SAM" id="MobiDB-lite"/>
    </source>
</evidence>
<dbReference type="GO" id="GO:0000387">
    <property type="term" value="P:spliceosomal snRNP assembly"/>
    <property type="evidence" value="ECO:0007669"/>
    <property type="project" value="TreeGrafter"/>
</dbReference>
<proteinExistence type="predicted"/>
<dbReference type="OrthoDB" id="19714at2759"/>
<dbReference type="PANTHER" id="PTHR21399">
    <property type="entry name" value="CHLORIDE CONDUCTANCE REGULATORY PROTEIN ICLN"/>
    <property type="match status" value="1"/>
</dbReference>
<evidence type="ECO:0008006" key="9">
    <source>
        <dbReference type="Google" id="ProtNLM"/>
    </source>
</evidence>
<dbReference type="GO" id="GO:0045292">
    <property type="term" value="P:mRNA cis splicing, via spliceosome"/>
    <property type="evidence" value="ECO:0007669"/>
    <property type="project" value="TreeGrafter"/>
</dbReference>
<dbReference type="GO" id="GO:0005829">
    <property type="term" value="C:cytosol"/>
    <property type="evidence" value="ECO:0007669"/>
    <property type="project" value="TreeGrafter"/>
</dbReference>
<feature type="region of interest" description="Disordered" evidence="5">
    <location>
        <begin position="139"/>
        <end position="187"/>
    </location>
</feature>
<comment type="caution">
    <text evidence="6">The sequence shown here is derived from an EMBL/GenBank/DDBJ whole genome shotgun (WGS) entry which is preliminary data.</text>
</comment>
<dbReference type="EMBL" id="NIVC01001468">
    <property type="protein sequence ID" value="PAA67629.1"/>
    <property type="molecule type" value="Genomic_DNA"/>
</dbReference>
<reference evidence="6 8" key="1">
    <citation type="submission" date="2017-06" db="EMBL/GenBank/DDBJ databases">
        <title>A platform for efficient transgenesis in Macrostomum lignano, a flatworm model organism for stem cell research.</title>
        <authorList>
            <person name="Berezikov E."/>
        </authorList>
    </citation>
    <scope>NUCLEOTIDE SEQUENCE [LARGE SCALE GENOMIC DNA]</scope>
    <source>
        <strain evidence="6">DV1</strain>
        <tissue evidence="6">Whole organism</tissue>
    </source>
</reference>
<evidence type="ECO:0000313" key="6">
    <source>
        <dbReference type="EMBL" id="PAA53984.1"/>
    </source>
</evidence>
<keyword evidence="8" id="KW-1185">Reference proteome</keyword>
<accession>A0A267DZB0</accession>
<dbReference type="EMBL" id="NIVC01002990">
    <property type="protein sequence ID" value="PAA53984.1"/>
    <property type="molecule type" value="Genomic_DNA"/>
</dbReference>
<evidence type="ECO:0000256" key="1">
    <source>
        <dbReference type="ARBA" id="ARBA00004123"/>
    </source>
</evidence>
<dbReference type="STRING" id="282301.A0A267DZB0"/>
<dbReference type="Gene3D" id="2.30.29.30">
    <property type="entry name" value="Pleckstrin-homology domain (PH domain)/Phosphotyrosine-binding domain (PTB)"/>
    <property type="match status" value="1"/>
</dbReference>